<feature type="compositionally biased region" description="Basic and acidic residues" evidence="1">
    <location>
        <begin position="58"/>
        <end position="68"/>
    </location>
</feature>
<accession>A0A2I3TS17</accession>
<name>A0A2I3TS17_PANTR</name>
<reference evidence="2" key="3">
    <citation type="submission" date="2025-09" db="UniProtKB">
        <authorList>
            <consortium name="Ensembl"/>
        </authorList>
    </citation>
    <scope>IDENTIFICATION</scope>
</reference>
<evidence type="ECO:0000256" key="1">
    <source>
        <dbReference type="SAM" id="MobiDB-lite"/>
    </source>
</evidence>
<dbReference type="Proteomes" id="UP000002277">
    <property type="component" value="Chromosome 14"/>
</dbReference>
<reference evidence="2" key="2">
    <citation type="submission" date="2025-08" db="UniProtKB">
        <authorList>
            <consortium name="Ensembl"/>
        </authorList>
    </citation>
    <scope>IDENTIFICATION</scope>
</reference>
<dbReference type="Ensembl" id="ENSPTRT00000094150.1">
    <property type="protein sequence ID" value="ENSPTRP00000091765.1"/>
    <property type="gene ID" value="ENSPTRG00000006734.7"/>
</dbReference>
<dbReference type="GeneTree" id="ENSGT01030000234620"/>
<evidence type="ECO:0000313" key="4">
    <source>
        <dbReference type="VGNC" id="VGNC:12583"/>
    </source>
</evidence>
<reference evidence="2 3" key="1">
    <citation type="journal article" date="2005" name="Nature">
        <title>Initial sequence of the chimpanzee genome and comparison with the human genome.</title>
        <authorList>
            <consortium name="Chimpanzee sequencing and analysis consortium"/>
        </authorList>
    </citation>
    <scope>NUCLEOTIDE SEQUENCE [LARGE SCALE GENOMIC DNA]</scope>
</reference>
<dbReference type="VGNC" id="VGNC:12583">
    <property type="gene designation" value="PPP2R5C"/>
</dbReference>
<dbReference type="AlphaFoldDB" id="A0A2I3TS17"/>
<accession>A0A2J8QLV6</accession>
<feature type="compositionally biased region" description="Basic and acidic residues" evidence="1">
    <location>
        <begin position="1"/>
        <end position="13"/>
    </location>
</feature>
<keyword evidence="3" id="KW-1185">Reference proteome</keyword>
<feature type="region of interest" description="Disordered" evidence="1">
    <location>
        <begin position="1"/>
        <end position="29"/>
    </location>
</feature>
<evidence type="ECO:0000313" key="3">
    <source>
        <dbReference type="Proteomes" id="UP000002277"/>
    </source>
</evidence>
<protein>
    <submittedName>
        <fullName evidence="2">Protein phosphatase 2 regulatory subunit B'gamma</fullName>
    </submittedName>
</protein>
<feature type="region of interest" description="Disordered" evidence="1">
    <location>
        <begin position="45"/>
        <end position="68"/>
    </location>
</feature>
<dbReference type="EMBL" id="AACZ04029290">
    <property type="status" value="NOT_ANNOTATED_CDS"/>
    <property type="molecule type" value="Genomic_DNA"/>
</dbReference>
<organism evidence="2 3">
    <name type="scientific">Pan troglodytes</name>
    <name type="common">Chimpanzee</name>
    <dbReference type="NCBI Taxonomy" id="9598"/>
    <lineage>
        <taxon>Eukaryota</taxon>
        <taxon>Metazoa</taxon>
        <taxon>Chordata</taxon>
        <taxon>Craniata</taxon>
        <taxon>Vertebrata</taxon>
        <taxon>Euteleostomi</taxon>
        <taxon>Mammalia</taxon>
        <taxon>Eutheria</taxon>
        <taxon>Euarchontoglires</taxon>
        <taxon>Primates</taxon>
        <taxon>Haplorrhini</taxon>
        <taxon>Catarrhini</taxon>
        <taxon>Hominidae</taxon>
        <taxon>Pan</taxon>
    </lineage>
</organism>
<evidence type="ECO:0000313" key="2">
    <source>
        <dbReference type="Ensembl" id="ENSPTRP00000091765.1"/>
    </source>
</evidence>
<proteinExistence type="predicted"/>
<sequence>MPNKNKKEKESPKAGKSGKSSKEGQDTVESECYCLRAGATELEITTENTEMLGPSLLPHKDTRGNLAY</sequence>
<dbReference type="Bgee" id="ENSPTRG00000006734">
    <property type="expression patterns" value="Expressed in temporal lobe and 21 other cell types or tissues"/>
</dbReference>
<gene>
    <name evidence="2 4" type="primary">PPP2R5C</name>
</gene>